<dbReference type="Proteomes" id="UP001642360">
    <property type="component" value="Unassembled WGS sequence"/>
</dbReference>
<dbReference type="PANTHER" id="PTHR46798">
    <property type="entry name" value="OS09G0511500 PROTEIN"/>
    <property type="match status" value="1"/>
</dbReference>
<dbReference type="Pfam" id="PF13639">
    <property type="entry name" value="zf-RING_2"/>
    <property type="match status" value="1"/>
</dbReference>
<proteinExistence type="predicted"/>
<dbReference type="GO" id="GO:0008270">
    <property type="term" value="F:zinc ion binding"/>
    <property type="evidence" value="ECO:0007669"/>
    <property type="project" value="UniProtKB-KW"/>
</dbReference>
<name>A0ABC8U5T2_9AQUA</name>
<keyword evidence="1" id="KW-0863">Zinc-finger</keyword>
<dbReference type="AlphaFoldDB" id="A0ABC8U5T2"/>
<reference evidence="3 4" key="1">
    <citation type="submission" date="2024-02" db="EMBL/GenBank/DDBJ databases">
        <authorList>
            <person name="Vignale AGUSTIN F."/>
            <person name="Sosa J E."/>
            <person name="Modenutti C."/>
        </authorList>
    </citation>
    <scope>NUCLEOTIDE SEQUENCE [LARGE SCALE GENOMIC DNA]</scope>
</reference>
<comment type="caution">
    <text evidence="3">The sequence shown here is derived from an EMBL/GenBank/DDBJ whole genome shotgun (WGS) entry which is preliminary data.</text>
</comment>
<dbReference type="PANTHER" id="PTHR46798:SF5">
    <property type="entry name" value="E3 UBIQUITIN-PROTEIN LIGASE RFI2"/>
    <property type="match status" value="1"/>
</dbReference>
<dbReference type="InterPro" id="IPR044274">
    <property type="entry name" value="RFI2"/>
</dbReference>
<dbReference type="PROSITE" id="PS50089">
    <property type="entry name" value="ZF_RING_2"/>
    <property type="match status" value="1"/>
</dbReference>
<evidence type="ECO:0000313" key="3">
    <source>
        <dbReference type="EMBL" id="CAK9175320.1"/>
    </source>
</evidence>
<organism evidence="3 4">
    <name type="scientific">Ilex paraguariensis</name>
    <name type="common">yerba mate</name>
    <dbReference type="NCBI Taxonomy" id="185542"/>
    <lineage>
        <taxon>Eukaryota</taxon>
        <taxon>Viridiplantae</taxon>
        <taxon>Streptophyta</taxon>
        <taxon>Embryophyta</taxon>
        <taxon>Tracheophyta</taxon>
        <taxon>Spermatophyta</taxon>
        <taxon>Magnoliopsida</taxon>
        <taxon>eudicotyledons</taxon>
        <taxon>Gunneridae</taxon>
        <taxon>Pentapetalae</taxon>
        <taxon>asterids</taxon>
        <taxon>campanulids</taxon>
        <taxon>Aquifoliales</taxon>
        <taxon>Aquifoliaceae</taxon>
        <taxon>Ilex</taxon>
    </lineage>
</organism>
<evidence type="ECO:0000313" key="4">
    <source>
        <dbReference type="Proteomes" id="UP001642360"/>
    </source>
</evidence>
<dbReference type="InterPro" id="IPR013083">
    <property type="entry name" value="Znf_RING/FYVE/PHD"/>
</dbReference>
<feature type="domain" description="RING-type" evidence="2">
    <location>
        <begin position="29"/>
        <end position="74"/>
    </location>
</feature>
<protein>
    <recommendedName>
        <fullName evidence="2">RING-type domain-containing protein</fullName>
    </recommendedName>
</protein>
<accession>A0ABC8U5T2</accession>
<keyword evidence="1" id="KW-0479">Metal-binding</keyword>
<evidence type="ECO:0000259" key="2">
    <source>
        <dbReference type="PROSITE" id="PS50089"/>
    </source>
</evidence>
<keyword evidence="4" id="KW-1185">Reference proteome</keyword>
<dbReference type="Gene3D" id="3.30.40.10">
    <property type="entry name" value="Zinc/RING finger domain, C3HC4 (zinc finger)"/>
    <property type="match status" value="1"/>
</dbReference>
<dbReference type="InterPro" id="IPR001841">
    <property type="entry name" value="Znf_RING"/>
</dbReference>
<sequence>MGSNATEGSMDDTNGDVKTSTFEASSAFCSICLDLVTDNGERSRAKLQCGHEFHLDCIGSAFNIKGAMQCPNCRKVEGGEWLYANGSTRSFPEFNLDDWTPDEYPPELSYPETVSTSFISNSVKNLLLSICI</sequence>
<dbReference type="SMART" id="SM00184">
    <property type="entry name" value="RING"/>
    <property type="match status" value="1"/>
</dbReference>
<gene>
    <name evidence="3" type="ORF">ILEXP_LOCUS45117</name>
</gene>
<evidence type="ECO:0000256" key="1">
    <source>
        <dbReference type="PROSITE-ProRule" id="PRU00175"/>
    </source>
</evidence>
<dbReference type="SUPFAM" id="SSF57850">
    <property type="entry name" value="RING/U-box"/>
    <property type="match status" value="1"/>
</dbReference>
<keyword evidence="1" id="KW-0862">Zinc</keyword>
<dbReference type="EMBL" id="CAUOFW020006591">
    <property type="protein sequence ID" value="CAK9175320.1"/>
    <property type="molecule type" value="Genomic_DNA"/>
</dbReference>